<feature type="transmembrane region" description="Helical" evidence="1">
    <location>
        <begin position="128"/>
        <end position="148"/>
    </location>
</feature>
<name>A0ABU3VNK4_9EURY</name>
<keyword evidence="3" id="KW-1185">Reference proteome</keyword>
<keyword evidence="1" id="KW-1133">Transmembrane helix</keyword>
<feature type="transmembrane region" description="Helical" evidence="1">
    <location>
        <begin position="101"/>
        <end position="122"/>
    </location>
</feature>
<dbReference type="Proteomes" id="UP001272052">
    <property type="component" value="Unassembled WGS sequence"/>
</dbReference>
<feature type="transmembrane region" description="Helical" evidence="1">
    <location>
        <begin position="12"/>
        <end position="34"/>
    </location>
</feature>
<reference evidence="2 3" key="1">
    <citation type="submission" date="2023-06" db="EMBL/GenBank/DDBJ databases">
        <title>Genome sequence of Methanimicrococcus sp. At1.</title>
        <authorList>
            <person name="Protasov E."/>
            <person name="Platt K."/>
            <person name="Poehlein A."/>
            <person name="Daniel R."/>
            <person name="Brune A."/>
        </authorList>
    </citation>
    <scope>NUCLEOTIDE SEQUENCE [LARGE SCALE GENOMIC DNA]</scope>
    <source>
        <strain evidence="2 3">At1</strain>
    </source>
</reference>
<evidence type="ECO:0000313" key="2">
    <source>
        <dbReference type="EMBL" id="MDV0444994.1"/>
    </source>
</evidence>
<keyword evidence="1" id="KW-0812">Transmembrane</keyword>
<feature type="transmembrane region" description="Helical" evidence="1">
    <location>
        <begin position="46"/>
        <end position="67"/>
    </location>
</feature>
<accession>A0ABU3VNK4</accession>
<sequence length="152" mass="17471">MSEYIDQKRKEALKSYTIGIPLIFAASVVCIILGTVFSDKFVHSGMIFSIGVGLIFADFVVLAKFLYWNKNKKAHENLLQEEKIRFSDERKIMIRQKSGQAAYGWMMAGLFVLNMIFIFAGVDLTITYILWLFLAASFILGIILFHYYSKKM</sequence>
<organism evidence="2 3">
    <name type="scientific">Methanimicrococcus hacksteinii</name>
    <dbReference type="NCBI Taxonomy" id="3028293"/>
    <lineage>
        <taxon>Archaea</taxon>
        <taxon>Methanobacteriati</taxon>
        <taxon>Methanobacteriota</taxon>
        <taxon>Stenosarchaea group</taxon>
        <taxon>Methanomicrobia</taxon>
        <taxon>Methanosarcinales</taxon>
        <taxon>Methanosarcinaceae</taxon>
        <taxon>Methanimicrococcus</taxon>
    </lineage>
</organism>
<comment type="caution">
    <text evidence="2">The sequence shown here is derived from an EMBL/GenBank/DDBJ whole genome shotgun (WGS) entry which is preliminary data.</text>
</comment>
<gene>
    <name evidence="2" type="ORF">MmiAt1_05460</name>
</gene>
<evidence type="ECO:0008006" key="4">
    <source>
        <dbReference type="Google" id="ProtNLM"/>
    </source>
</evidence>
<dbReference type="RefSeq" id="WP_318785401.1">
    <property type="nucleotide sequence ID" value="NZ_JAWDKC010000011.1"/>
</dbReference>
<dbReference type="EMBL" id="JAWDKC010000011">
    <property type="protein sequence ID" value="MDV0444994.1"/>
    <property type="molecule type" value="Genomic_DNA"/>
</dbReference>
<evidence type="ECO:0000313" key="3">
    <source>
        <dbReference type="Proteomes" id="UP001272052"/>
    </source>
</evidence>
<protein>
    <recommendedName>
        <fullName evidence="4">DUF2178 domain-containing protein</fullName>
    </recommendedName>
</protein>
<evidence type="ECO:0000256" key="1">
    <source>
        <dbReference type="SAM" id="Phobius"/>
    </source>
</evidence>
<proteinExistence type="predicted"/>
<keyword evidence="1" id="KW-0472">Membrane</keyword>